<dbReference type="STRING" id="68895.RR42_m3122"/>
<organism evidence="1 2">
    <name type="scientific">Cupriavidus basilensis</name>
    <dbReference type="NCBI Taxonomy" id="68895"/>
    <lineage>
        <taxon>Bacteria</taxon>
        <taxon>Pseudomonadati</taxon>
        <taxon>Pseudomonadota</taxon>
        <taxon>Betaproteobacteria</taxon>
        <taxon>Burkholderiales</taxon>
        <taxon>Burkholderiaceae</taxon>
        <taxon>Cupriavidus</taxon>
    </lineage>
</organism>
<accession>A0A0C4Y521</accession>
<reference evidence="1 2" key="1">
    <citation type="journal article" date="2015" name="Genome Announc.">
        <title>Complete Genome Sequence of Cupriavidus basilensis 4G11, Isolated from the Oak Ridge Field Research Center Site.</title>
        <authorList>
            <person name="Ray J."/>
            <person name="Waters R.J."/>
            <person name="Skerker J.M."/>
            <person name="Kuehl J.V."/>
            <person name="Price M.N."/>
            <person name="Huang J."/>
            <person name="Chakraborty R."/>
            <person name="Arkin A.P."/>
            <person name="Deutschbauer A."/>
        </authorList>
    </citation>
    <scope>NUCLEOTIDE SEQUENCE [LARGE SCALE GENOMIC DNA]</scope>
    <source>
        <strain evidence="1">4G11</strain>
    </source>
</reference>
<dbReference type="RefSeq" id="WP_043348464.1">
    <property type="nucleotide sequence ID" value="NZ_CP010536.1"/>
</dbReference>
<dbReference type="KEGG" id="cbw:RR42_m3122"/>
<evidence type="ECO:0000313" key="1">
    <source>
        <dbReference type="EMBL" id="AJG20492.1"/>
    </source>
</evidence>
<name>A0A0C4Y521_9BURK</name>
<dbReference type="AlphaFoldDB" id="A0A0C4Y521"/>
<gene>
    <name evidence="1" type="ORF">RR42_m3122</name>
</gene>
<sequence>MLRPASACSGSTLTGSLPGNCITVHTYLLAQQGAPIIELVNLDALSRERVYQFALIGASLKFRGAAPRRSGRSLCRTVRRGVHCTLQSAAA</sequence>
<dbReference type="EMBL" id="CP010536">
    <property type="protein sequence ID" value="AJG20492.1"/>
    <property type="molecule type" value="Genomic_DNA"/>
</dbReference>
<protein>
    <submittedName>
        <fullName evidence="1">Cyclase family protein</fullName>
    </submittedName>
</protein>
<evidence type="ECO:0000313" key="2">
    <source>
        <dbReference type="Proteomes" id="UP000031843"/>
    </source>
</evidence>
<keyword evidence="2" id="KW-1185">Reference proteome</keyword>
<dbReference type="GO" id="GO:0019441">
    <property type="term" value="P:L-tryptophan catabolic process to kynurenine"/>
    <property type="evidence" value="ECO:0007669"/>
    <property type="project" value="InterPro"/>
</dbReference>
<dbReference type="Gene3D" id="3.50.30.50">
    <property type="entry name" value="Putative cyclase"/>
    <property type="match status" value="1"/>
</dbReference>
<proteinExistence type="predicted"/>
<dbReference type="GO" id="GO:0004061">
    <property type="term" value="F:arylformamidase activity"/>
    <property type="evidence" value="ECO:0007669"/>
    <property type="project" value="InterPro"/>
</dbReference>
<dbReference type="InterPro" id="IPR037175">
    <property type="entry name" value="KFase_sf"/>
</dbReference>
<dbReference type="Proteomes" id="UP000031843">
    <property type="component" value="Chromosome main"/>
</dbReference>